<protein>
    <submittedName>
        <fullName evidence="2">Uncharacterized protein</fullName>
    </submittedName>
</protein>
<accession>A0A412AX29</accession>
<evidence type="ECO:0000313" key="2">
    <source>
        <dbReference type="EMBL" id="RGQ40702.1"/>
    </source>
</evidence>
<proteinExistence type="predicted"/>
<dbReference type="EMBL" id="QRTC01000025">
    <property type="protein sequence ID" value="RGQ40702.1"/>
    <property type="molecule type" value="Genomic_DNA"/>
</dbReference>
<reference evidence="2 3" key="1">
    <citation type="submission" date="2018-08" db="EMBL/GenBank/DDBJ databases">
        <title>A genome reference for cultivated species of the human gut microbiota.</title>
        <authorList>
            <person name="Zou Y."/>
            <person name="Xue W."/>
            <person name="Luo G."/>
        </authorList>
    </citation>
    <scope>NUCLEOTIDE SEQUENCE [LARGE SCALE GENOMIC DNA]</scope>
    <source>
        <strain evidence="2 3">AF28-26</strain>
    </source>
</reference>
<keyword evidence="1" id="KW-0472">Membrane</keyword>
<keyword evidence="1" id="KW-0812">Transmembrane</keyword>
<feature type="transmembrane region" description="Helical" evidence="1">
    <location>
        <begin position="6"/>
        <end position="34"/>
    </location>
</feature>
<dbReference type="AlphaFoldDB" id="A0A412AX29"/>
<organism evidence="2 3">
    <name type="scientific">[Clostridium] leptum</name>
    <dbReference type="NCBI Taxonomy" id="1535"/>
    <lineage>
        <taxon>Bacteria</taxon>
        <taxon>Bacillati</taxon>
        <taxon>Bacillota</taxon>
        <taxon>Clostridia</taxon>
        <taxon>Eubacteriales</taxon>
        <taxon>Oscillospiraceae</taxon>
        <taxon>Oscillospiraceae incertae sedis</taxon>
    </lineage>
</organism>
<comment type="caution">
    <text evidence="2">The sequence shown here is derived from an EMBL/GenBank/DDBJ whole genome shotgun (WGS) entry which is preliminary data.</text>
</comment>
<feature type="transmembrane region" description="Helical" evidence="1">
    <location>
        <begin position="46"/>
        <end position="73"/>
    </location>
</feature>
<keyword evidence="1" id="KW-1133">Transmembrane helix</keyword>
<sequence length="128" mass="14914">MNFQYFFFATYPGCFLQVLPFALLTGIVYLIIQYHKRSAMPLSRRVFGALFVSYMTGLVCLVLALDVIGHIWYRLLYPLEDDGFVIRMFVWDCNFVPDLLSKGIICYTVLHKRGKENDLCRCYSETAQ</sequence>
<name>A0A412AX29_9FIRM</name>
<gene>
    <name evidence="2" type="ORF">DWY99_07415</name>
</gene>
<evidence type="ECO:0000313" key="3">
    <source>
        <dbReference type="Proteomes" id="UP000284751"/>
    </source>
</evidence>
<dbReference type="Proteomes" id="UP000284751">
    <property type="component" value="Unassembled WGS sequence"/>
</dbReference>
<evidence type="ECO:0000256" key="1">
    <source>
        <dbReference type="SAM" id="Phobius"/>
    </source>
</evidence>